<sequence length="412" mass="47948">MYSSSKESVGTIAWWGFTPAIDLLKMRNEANESNAENYARQLLLLHMMLQSNKQLSLQDRSEYFLEIFGNSMIREKSSEYLKKLSDHLLKEITSDSKIDQNVFDYSSLKFIEKDILENLFKFWRSNSIKGFDASQFWDLRVRQDLGIRYDSIPNVFDWDVSITLHQRGADQINNKEYCDWRRNGVAFELREASYAVSNKSLASMRKLPTKDMDKVVRWGYWGDIVCSPMFAYGIDTSHFPEMGKTANDKKMYSSAAVSLENVKKYLHEISTKKEYKYTKPDACRIDEVVEEETCPDEAYSMTSLPIDVSFRFLPVNCFPDLPRRHRSKFVNEKISVLYIGCAQVHHLADERLMSRKETPDYQQSKAYKLDTANLFKDLGEDFQESVSFENEKHLGLCDITTDDCLLIVENIL</sequence>
<evidence type="ECO:0000259" key="6">
    <source>
        <dbReference type="Pfam" id="PF14740"/>
    </source>
</evidence>
<dbReference type="GO" id="GO:0120293">
    <property type="term" value="C:dynein axonemal particle"/>
    <property type="evidence" value="ECO:0007669"/>
    <property type="project" value="UniProtKB-SubCell"/>
</dbReference>
<dbReference type="InterPro" id="IPR027974">
    <property type="entry name" value="DUF4470"/>
</dbReference>
<organism evidence="7 8">
    <name type="scientific">Cichlidogyrus casuarinus</name>
    <dbReference type="NCBI Taxonomy" id="1844966"/>
    <lineage>
        <taxon>Eukaryota</taxon>
        <taxon>Metazoa</taxon>
        <taxon>Spiralia</taxon>
        <taxon>Lophotrochozoa</taxon>
        <taxon>Platyhelminthes</taxon>
        <taxon>Monogenea</taxon>
        <taxon>Monopisthocotylea</taxon>
        <taxon>Dactylogyridea</taxon>
        <taxon>Ancyrocephalidae</taxon>
        <taxon>Cichlidogyrus</taxon>
    </lineage>
</organism>
<keyword evidence="3" id="KW-0970">Cilium biogenesis/degradation</keyword>
<accession>A0ABD2QFL0</accession>
<keyword evidence="8" id="KW-1185">Reference proteome</keyword>
<comment type="caution">
    <text evidence="7">The sequence shown here is derived from an EMBL/GenBank/DDBJ whole genome shotgun (WGS) entry which is preliminary data.</text>
</comment>
<dbReference type="PANTHER" id="PTHR22118:SF14">
    <property type="entry name" value="DYNEIN AXONEMAL ASSEMBLY FACTOR 3"/>
    <property type="match status" value="1"/>
</dbReference>
<evidence type="ECO:0000259" key="5">
    <source>
        <dbReference type="Pfam" id="PF14737"/>
    </source>
</evidence>
<evidence type="ECO:0000256" key="3">
    <source>
        <dbReference type="ARBA" id="ARBA00022794"/>
    </source>
</evidence>
<dbReference type="AlphaFoldDB" id="A0ABD2QFL0"/>
<protein>
    <submittedName>
        <fullName evidence="7">Dynein assembly factor 3, axonemal</fullName>
    </submittedName>
</protein>
<comment type="similarity">
    <text evidence="1">Belongs to the DNAAF3 family.</text>
</comment>
<dbReference type="PANTHER" id="PTHR22118">
    <property type="entry name" value="DYNEIN ASSEMBLY FACTOR 3, AXONEMAL"/>
    <property type="match status" value="1"/>
</dbReference>
<keyword evidence="2" id="KW-0963">Cytoplasm</keyword>
<dbReference type="Pfam" id="PF14740">
    <property type="entry name" value="DUF4471"/>
    <property type="match status" value="1"/>
</dbReference>
<feature type="domain" description="Dynein assembly factor 3 C-terminal" evidence="6">
    <location>
        <begin position="103"/>
        <end position="350"/>
    </location>
</feature>
<evidence type="ECO:0000256" key="2">
    <source>
        <dbReference type="ARBA" id="ARBA00022490"/>
    </source>
</evidence>
<name>A0ABD2QFL0_9PLAT</name>
<dbReference type="InterPro" id="IPR039304">
    <property type="entry name" value="DNAAF3"/>
</dbReference>
<reference evidence="7 8" key="1">
    <citation type="submission" date="2024-11" db="EMBL/GenBank/DDBJ databases">
        <title>Adaptive evolution of stress response genes in parasites aligns with host niche diversity.</title>
        <authorList>
            <person name="Hahn C."/>
            <person name="Resl P."/>
        </authorList>
    </citation>
    <scope>NUCLEOTIDE SEQUENCE [LARGE SCALE GENOMIC DNA]</scope>
    <source>
        <strain evidence="7">EGGRZ-B1_66</strain>
        <tissue evidence="7">Body</tissue>
    </source>
</reference>
<evidence type="ECO:0000313" key="7">
    <source>
        <dbReference type="EMBL" id="KAL3318323.1"/>
    </source>
</evidence>
<proteinExistence type="inferred from homology"/>
<dbReference type="GO" id="GO:0030030">
    <property type="term" value="P:cell projection organization"/>
    <property type="evidence" value="ECO:0007669"/>
    <property type="project" value="UniProtKB-KW"/>
</dbReference>
<feature type="domain" description="DUF4470" evidence="5">
    <location>
        <begin position="31"/>
        <end position="73"/>
    </location>
</feature>
<gene>
    <name evidence="7" type="primary">DNAAF3</name>
    <name evidence="7" type="ORF">Ciccas_003026</name>
</gene>
<comment type="subcellular location">
    <subcellularLocation>
        <location evidence="4">Dynein axonemal particle</location>
    </subcellularLocation>
</comment>
<evidence type="ECO:0000256" key="1">
    <source>
        <dbReference type="ARBA" id="ARBA00010449"/>
    </source>
</evidence>
<dbReference type="InterPro" id="IPR028235">
    <property type="entry name" value="DNAAF3_C"/>
</dbReference>
<evidence type="ECO:0000256" key="4">
    <source>
        <dbReference type="ARBA" id="ARBA00024190"/>
    </source>
</evidence>
<dbReference type="EMBL" id="JBJKFK010000259">
    <property type="protein sequence ID" value="KAL3318323.1"/>
    <property type="molecule type" value="Genomic_DNA"/>
</dbReference>
<dbReference type="Pfam" id="PF14737">
    <property type="entry name" value="DUF4470"/>
    <property type="match status" value="1"/>
</dbReference>
<evidence type="ECO:0000313" key="8">
    <source>
        <dbReference type="Proteomes" id="UP001626550"/>
    </source>
</evidence>
<dbReference type="Proteomes" id="UP001626550">
    <property type="component" value="Unassembled WGS sequence"/>
</dbReference>